<dbReference type="Gene3D" id="3.40.5.60">
    <property type="match status" value="1"/>
</dbReference>
<dbReference type="PANTHER" id="PTHR44170">
    <property type="entry name" value="PROTEIN SIDEKICK"/>
    <property type="match status" value="1"/>
</dbReference>
<accession>A0A9Q1HV64</accession>
<dbReference type="PANTHER" id="PTHR44170:SF41">
    <property type="entry name" value="PROTEIN TURTLE HOMOLOG A"/>
    <property type="match status" value="1"/>
</dbReference>
<dbReference type="GO" id="GO:0005694">
    <property type="term" value="C:chromosome"/>
    <property type="evidence" value="ECO:0007669"/>
    <property type="project" value="UniProtKB-SubCell"/>
</dbReference>
<dbReference type="GO" id="GO:0098609">
    <property type="term" value="P:cell-cell adhesion"/>
    <property type="evidence" value="ECO:0007669"/>
    <property type="project" value="TreeGrafter"/>
</dbReference>
<dbReference type="PROSITE" id="PS51159">
    <property type="entry name" value="CBM21"/>
    <property type="match status" value="1"/>
</dbReference>
<dbReference type="InterPro" id="IPR021151">
    <property type="entry name" value="GINS_A"/>
</dbReference>
<feature type="signal peptide" evidence="17">
    <location>
        <begin position="1"/>
        <end position="18"/>
    </location>
</feature>
<feature type="region of interest" description="Disordered" evidence="16">
    <location>
        <begin position="1526"/>
        <end position="1550"/>
    </location>
</feature>
<dbReference type="FunFam" id="3.40.5.60:FF:000001">
    <property type="entry name" value="DNA replication complex GINS protein SLD5"/>
    <property type="match status" value="1"/>
</dbReference>
<dbReference type="SMART" id="SM00409">
    <property type="entry name" value="IG"/>
    <property type="match status" value="5"/>
</dbReference>
<dbReference type="SMART" id="SM00408">
    <property type="entry name" value="IGc2"/>
    <property type="match status" value="4"/>
</dbReference>
<dbReference type="InterPro" id="IPR005036">
    <property type="entry name" value="CBM21_dom"/>
</dbReference>
<dbReference type="Proteomes" id="UP001152803">
    <property type="component" value="Unassembled WGS sequence"/>
</dbReference>
<dbReference type="InterPro" id="IPR036179">
    <property type="entry name" value="Ig-like_dom_sf"/>
</dbReference>
<feature type="domain" description="Fibronectin type-III" evidence="19">
    <location>
        <begin position="679"/>
        <end position="771"/>
    </location>
</feature>
<feature type="domain" description="Ig-like" evidence="18">
    <location>
        <begin position="80"/>
        <end position="180"/>
    </location>
</feature>
<keyword evidence="22" id="KW-1185">Reference proteome</keyword>
<feature type="domain" description="CBM21" evidence="20">
    <location>
        <begin position="1885"/>
        <end position="1995"/>
    </location>
</feature>
<feature type="compositionally biased region" description="Basic and acidic residues" evidence="16">
    <location>
        <begin position="1461"/>
        <end position="1470"/>
    </location>
</feature>
<dbReference type="PROSITE" id="PS50853">
    <property type="entry name" value="FN3"/>
    <property type="match status" value="2"/>
</dbReference>
<evidence type="ECO:0000259" key="19">
    <source>
        <dbReference type="PROSITE" id="PS50853"/>
    </source>
</evidence>
<feature type="region of interest" description="Disordered" evidence="16">
    <location>
        <begin position="1389"/>
        <end position="1423"/>
    </location>
</feature>
<evidence type="ECO:0000256" key="1">
    <source>
        <dbReference type="ARBA" id="ARBA00004123"/>
    </source>
</evidence>
<protein>
    <recommendedName>
        <fullName evidence="5">DNA replication complex GINS protein SLD5</fullName>
    </recommendedName>
    <alternativeName>
        <fullName evidence="15">GINS complex subunit 4</fullName>
    </alternativeName>
</protein>
<feature type="chain" id="PRO_5040153102" description="DNA replication complex GINS protein SLD5" evidence="17">
    <location>
        <begin position="19"/>
        <end position="2183"/>
    </location>
</feature>
<name>A0A9Q1HV64_CONCO</name>
<feature type="compositionally biased region" description="Low complexity" evidence="16">
    <location>
        <begin position="862"/>
        <end position="872"/>
    </location>
</feature>
<reference evidence="21" key="1">
    <citation type="journal article" date="2023" name="Science">
        <title>Genome structures resolve the early diversification of teleost fishes.</title>
        <authorList>
            <person name="Parey E."/>
            <person name="Louis A."/>
            <person name="Montfort J."/>
            <person name="Bouchez O."/>
            <person name="Roques C."/>
            <person name="Iampietro C."/>
            <person name="Lluch J."/>
            <person name="Castinel A."/>
            <person name="Donnadieu C."/>
            <person name="Desvignes T."/>
            <person name="Floi Bucao C."/>
            <person name="Jouanno E."/>
            <person name="Wen M."/>
            <person name="Mejri S."/>
            <person name="Dirks R."/>
            <person name="Jansen H."/>
            <person name="Henkel C."/>
            <person name="Chen W.J."/>
            <person name="Zahm M."/>
            <person name="Cabau C."/>
            <person name="Klopp C."/>
            <person name="Thompson A.W."/>
            <person name="Robinson-Rechavi M."/>
            <person name="Braasch I."/>
            <person name="Lecointre G."/>
            <person name="Bobe J."/>
            <person name="Postlethwait J.H."/>
            <person name="Berthelot C."/>
            <person name="Roest Crollius H."/>
            <person name="Guiguen Y."/>
        </authorList>
    </citation>
    <scope>NUCLEOTIDE SEQUENCE</scope>
    <source>
        <strain evidence="21">Concon-B</strain>
    </source>
</reference>
<dbReference type="InterPro" id="IPR036116">
    <property type="entry name" value="FN3_sf"/>
</dbReference>
<feature type="domain" description="Ig-like" evidence="18">
    <location>
        <begin position="293"/>
        <end position="385"/>
    </location>
</feature>
<evidence type="ECO:0000256" key="12">
    <source>
        <dbReference type="ARBA" id="ARBA00023180"/>
    </source>
</evidence>
<dbReference type="Pfam" id="PF16922">
    <property type="entry name" value="SLD5_C"/>
    <property type="match status" value="1"/>
</dbReference>
<organism evidence="21 22">
    <name type="scientific">Conger conger</name>
    <name type="common">Conger eel</name>
    <name type="synonym">Muraena conger</name>
    <dbReference type="NCBI Taxonomy" id="82655"/>
    <lineage>
        <taxon>Eukaryota</taxon>
        <taxon>Metazoa</taxon>
        <taxon>Chordata</taxon>
        <taxon>Craniata</taxon>
        <taxon>Vertebrata</taxon>
        <taxon>Euteleostomi</taxon>
        <taxon>Actinopterygii</taxon>
        <taxon>Neopterygii</taxon>
        <taxon>Teleostei</taxon>
        <taxon>Anguilliformes</taxon>
        <taxon>Congridae</taxon>
        <taxon>Conger</taxon>
    </lineage>
</organism>
<dbReference type="Gene3D" id="2.60.40.10">
    <property type="entry name" value="Immunoglobulins"/>
    <property type="match status" value="7"/>
</dbReference>
<dbReference type="PROSITE" id="PS50835">
    <property type="entry name" value="IG_LIKE"/>
    <property type="match status" value="5"/>
</dbReference>
<proteinExistence type="inferred from homology"/>
<feature type="domain" description="Ig-like" evidence="18">
    <location>
        <begin position="204"/>
        <end position="289"/>
    </location>
</feature>
<feature type="region of interest" description="Disordered" evidence="16">
    <location>
        <begin position="816"/>
        <end position="849"/>
    </location>
</feature>
<evidence type="ECO:0000256" key="4">
    <source>
        <dbReference type="ARBA" id="ARBA00008187"/>
    </source>
</evidence>
<dbReference type="InterPro" id="IPR003598">
    <property type="entry name" value="Ig_sub2"/>
</dbReference>
<dbReference type="GO" id="GO:0005634">
    <property type="term" value="C:nucleus"/>
    <property type="evidence" value="ECO:0007669"/>
    <property type="project" value="UniProtKB-SubCell"/>
</dbReference>
<dbReference type="FunFam" id="1.20.58.1030:FF:000002">
    <property type="entry name" value="DNA replication complex GINS protein SLD5"/>
    <property type="match status" value="1"/>
</dbReference>
<dbReference type="InterPro" id="IPR038749">
    <property type="entry name" value="Sld5_GINS_A"/>
</dbReference>
<evidence type="ECO:0000256" key="6">
    <source>
        <dbReference type="ARBA" id="ARBA00022454"/>
    </source>
</evidence>
<dbReference type="OrthoDB" id="6234674at2759"/>
<feature type="compositionally biased region" description="Basic and acidic residues" evidence="16">
    <location>
        <begin position="1406"/>
        <end position="1418"/>
    </location>
</feature>
<evidence type="ECO:0000313" key="22">
    <source>
        <dbReference type="Proteomes" id="UP001152803"/>
    </source>
</evidence>
<dbReference type="SUPFAM" id="SSF158573">
    <property type="entry name" value="GINS helical bundle-like"/>
    <property type="match status" value="1"/>
</dbReference>
<evidence type="ECO:0000256" key="8">
    <source>
        <dbReference type="ARBA" id="ARBA00022705"/>
    </source>
</evidence>
<evidence type="ECO:0000256" key="14">
    <source>
        <dbReference type="ARBA" id="ARBA00023319"/>
    </source>
</evidence>
<feature type="region of interest" description="Disordered" evidence="16">
    <location>
        <begin position="1461"/>
        <end position="1499"/>
    </location>
</feature>
<dbReference type="InterPro" id="IPR007110">
    <property type="entry name" value="Ig-like_dom"/>
</dbReference>
<dbReference type="EMBL" id="JAFJMO010000011">
    <property type="protein sequence ID" value="KAJ8263213.1"/>
    <property type="molecule type" value="Genomic_DNA"/>
</dbReference>
<dbReference type="InterPro" id="IPR013783">
    <property type="entry name" value="Ig-like_fold"/>
</dbReference>
<dbReference type="SMART" id="SM00060">
    <property type="entry name" value="FN3"/>
    <property type="match status" value="2"/>
</dbReference>
<feature type="domain" description="Ig-like" evidence="18">
    <location>
        <begin position="389"/>
        <end position="480"/>
    </location>
</feature>
<comment type="subcellular location">
    <subcellularLocation>
        <location evidence="2">Cell membrane</location>
    </subcellularLocation>
    <subcellularLocation>
        <location evidence="3">Chromosome</location>
    </subcellularLocation>
    <subcellularLocation>
        <location evidence="1">Nucleus</location>
    </subcellularLocation>
</comment>
<comment type="similarity">
    <text evidence="4">Belongs to the GINS4/SLD5 family.</text>
</comment>
<keyword evidence="13" id="KW-0539">Nucleus</keyword>
<comment type="caution">
    <text evidence="21">The sequence shown here is derived from an EMBL/GenBank/DDBJ whole genome shotgun (WGS) entry which is preliminary data.</text>
</comment>
<evidence type="ECO:0000256" key="9">
    <source>
        <dbReference type="ARBA" id="ARBA00022737"/>
    </source>
</evidence>
<keyword evidence="12" id="KW-0325">Glycoprotein</keyword>
<evidence type="ECO:0000256" key="10">
    <source>
        <dbReference type="ARBA" id="ARBA00023136"/>
    </source>
</evidence>
<evidence type="ECO:0000256" key="2">
    <source>
        <dbReference type="ARBA" id="ARBA00004236"/>
    </source>
</evidence>
<keyword evidence="6" id="KW-0158">Chromosome</keyword>
<evidence type="ECO:0000256" key="11">
    <source>
        <dbReference type="ARBA" id="ARBA00023157"/>
    </source>
</evidence>
<evidence type="ECO:0000256" key="13">
    <source>
        <dbReference type="ARBA" id="ARBA00023242"/>
    </source>
</evidence>
<dbReference type="Pfam" id="PF03370">
    <property type="entry name" value="CBM_21"/>
    <property type="match status" value="1"/>
</dbReference>
<dbReference type="FunFam" id="2.60.40.10:FF:000323">
    <property type="entry name" value="Immunoglobulin superfamily member 9B"/>
    <property type="match status" value="1"/>
</dbReference>
<dbReference type="Pfam" id="PF13927">
    <property type="entry name" value="Ig_3"/>
    <property type="match status" value="3"/>
</dbReference>
<keyword evidence="14" id="KW-0393">Immunoglobulin domain</keyword>
<dbReference type="CDD" id="cd21692">
    <property type="entry name" value="GINS_B_Sld5"/>
    <property type="match status" value="1"/>
</dbReference>
<dbReference type="GO" id="GO:0006260">
    <property type="term" value="P:DNA replication"/>
    <property type="evidence" value="ECO:0007669"/>
    <property type="project" value="UniProtKB-KW"/>
</dbReference>
<dbReference type="SUPFAM" id="SSF49265">
    <property type="entry name" value="Fibronectin type III"/>
    <property type="match status" value="1"/>
</dbReference>
<feature type="compositionally biased region" description="Polar residues" evidence="16">
    <location>
        <begin position="832"/>
        <end position="847"/>
    </location>
</feature>
<dbReference type="InterPro" id="IPR036224">
    <property type="entry name" value="GINS_bundle-like_dom_sf"/>
</dbReference>
<dbReference type="Gene3D" id="2.60.40.2440">
    <property type="entry name" value="Carbohydrate binding type-21 domain"/>
    <property type="match status" value="1"/>
</dbReference>
<sequence length="2183" mass="241644">MRATVVELMALLGQGALLLHCPDTAPVLPLACARSEAPGRIIQDYQQSEAAAQQGRSQSPLALKRRVAGSAELRGCTLTPTGSRTSQGAESLVRARVGGAAELGCSLTPPSSGATTPRLFPLHVVEWVRLGYNVPILIKFGVYSPRVHPSYRGRVSLTQGASLLVEGLRLDDEGWFECRILLLDRATDEFRNGTWTFLSITAPPVFFKTPPPFLETMQGSSVSLTCAAHGNPQPTVTWQKEDAPVKKQDNVKVLNGTLSLATVTRESAGMYKCHVSNSEGNLSHSTQLLIKGPPIITIPPDDVTLNMSQDGILQCQAEAYPTNLTYVWWKQGENVYHIESLKSRVKILVDGTLLIHRLLPEDAGNYTCMPTNGLLTPPTASAYLTVKHPAQVVRMPRETYLPTGMGGVISCPVRAEPPMLFVNWTKDGDNLDLNMFPGWMVNSEGSVFIATANDDAVGMYTCTAYNSYGTMGQSEPTKVVLEVFPRAEYLQEVGRDLLIPCQGRGDPSPNITWSKVGPLPRSPYTVMANGSLVLRPLKKDHQGAWECHATNRVATVSTSTIVLVLGTSPHTVSSVSFVPGMNQANVSWEPGFDGGYTQKFSVWLKQASRGKHEWTSLPVPTSNSHLLVTGLLPATSYQISILPQNKLGSGPFSEIITIRTLVPPTDPPVLVTTIPKLAPPTSLSANRSSEGIVLSWELPLSTSLPITAFVLQARREREEWSILNGAIGANKTEILVEGLLKDSDYELRILSRRNKLVSEPSESVNISTAGMEVYPARTSVLEFVPEPLLAGVVGGVCFLFVAIILSLLTACVMSHRRDRRRRKRRDDLPTALQKSPSTEAGSPSDSPDSVLKLKLCPPLSFFPNSSSSQSDRSSFDKASRSEYQDQRRQLLSSSSPPPHYTLFESHLGGTSSPTSALESISRGPDGRFIVQPYNEDSTPSHIKKSLKKDFPQRSAGGDSSTNSSRMSYRGSPKSDSIDSQSAEKKNPSPAPTVDLPGSSKISHSPGRVKAMARNFSRHGCFYSDDEQGCSQALLERASFYSDSSEKRDYDPLKKYCMSVHPDGMFPSLTRKAREVERERLCPTIESENQLTNTSTLVSQMEHEREKDNLSKCLQLAREREEMERELERYTSSQREADTTGSRREWRAEESIWKPQDVTLRQKPHHISGQAQQMSNYRRGCYFGNTSSPMGRTSSSSYIHWDISPVTSVTSLVPMQSPLENITLRSQQPCSPPAGAATRDSVIMDCSRSPVTQCTSLSLLSPTIDSPPLLSGGLCRAKARGKEGTRNCRAILRVLPCLMNTENQENGTRPLMARISHLSTTEYQKPRESSPSREVLRYSTLSHPFTSTYGTPKAPRDLRFQTATIFRSSTTGYCLPRFFQVACHLPGGSKSLSLTPTLPSSPETTEESERHKAEMELQSRRLAKRRNTSVDESYEWDATDLAVESELLEATKTDYAQEGIRKGRGERRDHPCSTAGLRDPHSKGLFPLISPPVSTPPRGLYTRSLSEARFNALRREYQEYRRTQESICSRDPCLSPDPDLDPTSDLSADDSQDVMTPAELIAKLEEAWLNEKFSPELLENKSEIVECVMEQLTHMEENLQRVRKGDVKASIHRMEIDRIRFVLSSYLRSRLQKIEKYFPHILEKEKSRAEGDPSFLSPQEFAFAKEYLANTETYLKAVALKHMPPNLQTVDMLKAVPEPGLDSFVFLRVKERQENILVEPETDEQREYVVDLDEGSQHLMRYRTIAPLVANLAMRLCLSQSLPLCQLLGVSSLKPLRPCIQPCLPETQTPHTHPMPCSSDCTLLQTGISGDGTSTKKKRVVFADSKGLSLTAVRVFSDREEPPPPEPSFNLRVLRRLVSDRKAPSTRKAQPRLGFQQPLADFQSFRTRLQEALVLLESCTVTERALSGIVQVKNVSFQKAVHVRITFDSWHSHIDVPCTFLQQSYGGSDTDVFAFDIPLPKHLDPRERVEFCVSYLPGGQSTTLWDNNKGQNYSIICPESKPQSSHPSSSKVFSTARTCRFFLYNIRRIRHLLTEKATQLLVQALVISHLDHCNSLLAGLPACAIKPLQLVQNAAACLITSQPSLHVLPVSTWVSSGYSGVLPQSKDMQDRLIEECKLPIAGILFGISCGLAHQLVMAADLCKSAMLQVHRLGEEHFQDHVVGVAEHRLLPLPLRGAVGQEGIG</sequence>
<keyword evidence="17" id="KW-0732">Signal</keyword>
<dbReference type="Pfam" id="PF00041">
    <property type="entry name" value="fn3"/>
    <property type="match status" value="2"/>
</dbReference>
<dbReference type="SMART" id="SM00406">
    <property type="entry name" value="IGv"/>
    <property type="match status" value="2"/>
</dbReference>
<keyword evidence="11" id="KW-1015">Disulfide bond</keyword>
<evidence type="ECO:0000256" key="7">
    <source>
        <dbReference type="ARBA" id="ARBA00022475"/>
    </source>
</evidence>
<keyword evidence="7" id="KW-1003">Cell membrane</keyword>
<keyword evidence="9" id="KW-0677">Repeat</keyword>
<dbReference type="Gene3D" id="1.20.58.1030">
    <property type="match status" value="1"/>
</dbReference>
<dbReference type="InterPro" id="IPR003961">
    <property type="entry name" value="FN3_dom"/>
</dbReference>
<evidence type="ECO:0000256" key="15">
    <source>
        <dbReference type="ARBA" id="ARBA00030869"/>
    </source>
</evidence>
<dbReference type="Pfam" id="PF05916">
    <property type="entry name" value="Sld5"/>
    <property type="match status" value="1"/>
</dbReference>
<evidence type="ECO:0000256" key="5">
    <source>
        <dbReference type="ARBA" id="ARBA00014804"/>
    </source>
</evidence>
<evidence type="ECO:0000259" key="20">
    <source>
        <dbReference type="PROSITE" id="PS51159"/>
    </source>
</evidence>
<keyword evidence="8" id="KW-0235">DNA replication</keyword>
<feature type="region of interest" description="Disordered" evidence="16">
    <location>
        <begin position="862"/>
        <end position="1007"/>
    </location>
</feature>
<dbReference type="GO" id="GO:0005886">
    <property type="term" value="C:plasma membrane"/>
    <property type="evidence" value="ECO:0007669"/>
    <property type="project" value="UniProtKB-SubCell"/>
</dbReference>
<feature type="compositionally biased region" description="Polar residues" evidence="16">
    <location>
        <begin position="957"/>
        <end position="966"/>
    </location>
</feature>
<evidence type="ECO:0000256" key="17">
    <source>
        <dbReference type="SAM" id="SignalP"/>
    </source>
</evidence>
<evidence type="ECO:0000259" key="18">
    <source>
        <dbReference type="PROSITE" id="PS50835"/>
    </source>
</evidence>
<dbReference type="InterPro" id="IPR038175">
    <property type="entry name" value="CBM21_dom_sf"/>
</dbReference>
<feature type="compositionally biased region" description="Polar residues" evidence="16">
    <location>
        <begin position="908"/>
        <end position="918"/>
    </location>
</feature>
<dbReference type="CDD" id="cd11711">
    <property type="entry name" value="GINS_A_Sld5"/>
    <property type="match status" value="1"/>
</dbReference>
<dbReference type="SUPFAM" id="SSF160059">
    <property type="entry name" value="PriA/YqbF domain"/>
    <property type="match status" value="1"/>
</dbReference>
<evidence type="ECO:0000256" key="16">
    <source>
        <dbReference type="SAM" id="MobiDB-lite"/>
    </source>
</evidence>
<evidence type="ECO:0000313" key="21">
    <source>
        <dbReference type="EMBL" id="KAJ8263213.1"/>
    </source>
</evidence>
<dbReference type="InterPro" id="IPR013106">
    <property type="entry name" value="Ig_V-set"/>
</dbReference>
<dbReference type="FunFam" id="2.60.40.10:FF:000005">
    <property type="entry name" value="Neuronal cell adhesion molecule"/>
    <property type="match status" value="1"/>
</dbReference>
<feature type="domain" description="Fibronectin type-III" evidence="19">
    <location>
        <begin position="568"/>
        <end position="663"/>
    </location>
</feature>
<feature type="compositionally biased region" description="Acidic residues" evidence="16">
    <location>
        <begin position="1537"/>
        <end position="1550"/>
    </location>
</feature>
<feature type="domain" description="Ig-like" evidence="18">
    <location>
        <begin position="494"/>
        <end position="557"/>
    </location>
</feature>
<dbReference type="SUPFAM" id="SSF48726">
    <property type="entry name" value="Immunoglobulin"/>
    <property type="match status" value="5"/>
</dbReference>
<dbReference type="CDD" id="cd00063">
    <property type="entry name" value="FN3"/>
    <property type="match status" value="2"/>
</dbReference>
<feature type="compositionally biased region" description="Basic and acidic residues" evidence="16">
    <location>
        <begin position="873"/>
        <end position="888"/>
    </location>
</feature>
<gene>
    <name evidence="21" type="ORF">COCON_G00156700</name>
</gene>
<feature type="region of interest" description="Disordered" evidence="16">
    <location>
        <begin position="1124"/>
        <end position="1147"/>
    </location>
</feature>
<keyword evidence="10" id="KW-0472">Membrane</keyword>
<dbReference type="InterPro" id="IPR031633">
    <property type="entry name" value="SLD5_C"/>
</dbReference>
<feature type="compositionally biased region" description="Low complexity" evidence="16">
    <location>
        <begin position="1390"/>
        <end position="1402"/>
    </location>
</feature>
<evidence type="ECO:0000256" key="3">
    <source>
        <dbReference type="ARBA" id="ARBA00004286"/>
    </source>
</evidence>
<dbReference type="InterPro" id="IPR003599">
    <property type="entry name" value="Ig_sub"/>
</dbReference>